<reference evidence="3" key="1">
    <citation type="journal article" date="2019" name="Int. J. Syst. Evol. Microbiol.">
        <title>The Global Catalogue of Microorganisms (GCM) 10K type strain sequencing project: providing services to taxonomists for standard genome sequencing and annotation.</title>
        <authorList>
            <consortium name="The Broad Institute Genomics Platform"/>
            <consortium name="The Broad Institute Genome Sequencing Center for Infectious Disease"/>
            <person name="Wu L."/>
            <person name="Ma J."/>
        </authorList>
    </citation>
    <scope>NUCLEOTIDE SEQUENCE [LARGE SCALE GENOMIC DNA]</scope>
    <source>
        <strain evidence="3">KCTC 32998</strain>
    </source>
</reference>
<evidence type="ECO:0000313" key="3">
    <source>
        <dbReference type="Proteomes" id="UP000646745"/>
    </source>
</evidence>
<comment type="caution">
    <text evidence="2">The sequence shown here is derived from an EMBL/GenBank/DDBJ whole genome shotgun (WGS) entry which is preliminary data.</text>
</comment>
<feature type="transmembrane region" description="Helical" evidence="1">
    <location>
        <begin position="94"/>
        <end position="112"/>
    </location>
</feature>
<gene>
    <name evidence="2" type="ORF">GCM10009038_16570</name>
</gene>
<dbReference type="InterPro" id="IPR010699">
    <property type="entry name" value="DUF1275"/>
</dbReference>
<protein>
    <recommendedName>
        <fullName evidence="4">DUF1275 domain-containing protein</fullName>
    </recommendedName>
</protein>
<evidence type="ECO:0000313" key="2">
    <source>
        <dbReference type="EMBL" id="GHB18223.1"/>
    </source>
</evidence>
<dbReference type="PANTHER" id="PTHR37314:SF4">
    <property type="entry name" value="UPF0700 TRANSMEMBRANE PROTEIN YOAK"/>
    <property type="match status" value="1"/>
</dbReference>
<feature type="transmembrane region" description="Helical" evidence="1">
    <location>
        <begin position="62"/>
        <end position="82"/>
    </location>
</feature>
<name>A0ABQ3DW84_9GAMM</name>
<dbReference type="Proteomes" id="UP000646745">
    <property type="component" value="Unassembled WGS sequence"/>
</dbReference>
<keyword evidence="1" id="KW-0472">Membrane</keyword>
<evidence type="ECO:0008006" key="4">
    <source>
        <dbReference type="Google" id="ProtNLM"/>
    </source>
</evidence>
<evidence type="ECO:0000256" key="1">
    <source>
        <dbReference type="SAM" id="Phobius"/>
    </source>
</evidence>
<keyword evidence="1" id="KW-1133">Transmembrane helix</keyword>
<accession>A0ABQ3DW84</accession>
<dbReference type="EMBL" id="BMZI01000003">
    <property type="protein sequence ID" value="GHB18223.1"/>
    <property type="molecule type" value="Genomic_DNA"/>
</dbReference>
<feature type="transmembrane region" description="Helical" evidence="1">
    <location>
        <begin position="193"/>
        <end position="212"/>
    </location>
</feature>
<sequence>MPSNPVPPKPIPLHAFVLLFVIAGATDALIYRHSHQLLAVYMTGNSSHVGQALALQEWSATLPLLGVIATFFGATTLAAWIGNRAGRPNPAWRATVVLVMTALLVGIALSIIDAEGYSLAAITWIAAGMGTLNQVSAKESGVTFLTGALVKTGRALAAGEWIACLDGLMRWVALVSGAAIATLLDERYSNQSLLFVIAALLLGAFLTGWNALAHQREASRASPSGGAPE</sequence>
<keyword evidence="1" id="KW-0812">Transmembrane</keyword>
<dbReference type="Pfam" id="PF06912">
    <property type="entry name" value="DUF1275"/>
    <property type="match status" value="1"/>
</dbReference>
<feature type="transmembrane region" description="Helical" evidence="1">
    <location>
        <begin position="12"/>
        <end position="31"/>
    </location>
</feature>
<proteinExistence type="predicted"/>
<dbReference type="RefSeq" id="WP_189444183.1">
    <property type="nucleotide sequence ID" value="NZ_BMZI01000003.1"/>
</dbReference>
<feature type="transmembrane region" description="Helical" evidence="1">
    <location>
        <begin position="158"/>
        <end position="181"/>
    </location>
</feature>
<organism evidence="2 3">
    <name type="scientific">Salinicola rhizosphaerae</name>
    <dbReference type="NCBI Taxonomy" id="1443141"/>
    <lineage>
        <taxon>Bacteria</taxon>
        <taxon>Pseudomonadati</taxon>
        <taxon>Pseudomonadota</taxon>
        <taxon>Gammaproteobacteria</taxon>
        <taxon>Oceanospirillales</taxon>
        <taxon>Halomonadaceae</taxon>
        <taxon>Salinicola</taxon>
    </lineage>
</organism>
<dbReference type="PANTHER" id="PTHR37314">
    <property type="entry name" value="SLR0142 PROTEIN"/>
    <property type="match status" value="1"/>
</dbReference>
<keyword evidence="3" id="KW-1185">Reference proteome</keyword>